<dbReference type="AlphaFoldDB" id="A0A395LWT6"/>
<gene>
    <name evidence="2" type="ORF">D0433_12615</name>
</gene>
<feature type="chain" id="PRO_5017475642" evidence="1">
    <location>
        <begin position="19"/>
        <end position="503"/>
    </location>
</feature>
<dbReference type="Pfam" id="PF12771">
    <property type="entry name" value="SusD-like_2"/>
    <property type="match status" value="1"/>
</dbReference>
<dbReference type="SUPFAM" id="SSF48452">
    <property type="entry name" value="TPR-like"/>
    <property type="match status" value="1"/>
</dbReference>
<proteinExistence type="predicted"/>
<protein>
    <submittedName>
        <fullName evidence="2">RagB/SusD family nutrient uptake outer membrane protein</fullName>
    </submittedName>
</protein>
<comment type="caution">
    <text evidence="2">The sequence shown here is derived from an EMBL/GenBank/DDBJ whole genome shotgun (WGS) entry which is preliminary data.</text>
</comment>
<dbReference type="Gene3D" id="1.25.40.390">
    <property type="match status" value="1"/>
</dbReference>
<accession>A0A395LWT6</accession>
<evidence type="ECO:0000256" key="1">
    <source>
        <dbReference type="SAM" id="SignalP"/>
    </source>
</evidence>
<sequence>MKNRLPFKLRLASMVAVAMLCIQSGCSVDPNLNNSPNAPNEAVIGTIDGLNALTVGLISGGGDFYSGDRAMFASIWTWQIINADGRSQILQWNDYAQSVVNEFNLIWLQGYQVVKSANDILRIAPTVSMPSELRNTYMGIAFWYKALALGELAALFGSIPIQSLEDAGDFIKRFDPPPFVSQAEAYRQVQINLDSALARFSAGTVALPQDLIYGGNRANWIAATRSLKARYFLHVKNYTEALTNANAGLSGNTPSVRARANASNPNENALFGRFLANEQGFPVRADKYFMDILQNRDEISGPNALSRAAGDDGKIDTRIPRYFEAPTASPARGSFFGYAYVPNRFSARTGNTQRDSAERSPAGAAFLNRAPGGYGNIGTDFPIMSAVETDFIRAECLARTGALDSAITLLNRLRALGGLGDYRGPREQLDVVREILRQKYIALFLEGQAYHDMRRTNTLPRRADGGGRAPLRFTYPINERLRRPDVPADNDALVSALVGNSIL</sequence>
<evidence type="ECO:0000313" key="2">
    <source>
        <dbReference type="EMBL" id="RFM23107.1"/>
    </source>
</evidence>
<keyword evidence="1" id="KW-0732">Signal</keyword>
<feature type="signal peptide" evidence="1">
    <location>
        <begin position="1"/>
        <end position="18"/>
    </location>
</feature>
<organism evidence="2 3">
    <name type="scientific">Candidatus Thermochlorobacter aerophilus</name>
    <dbReference type="NCBI Taxonomy" id="1868324"/>
    <lineage>
        <taxon>Bacteria</taxon>
        <taxon>Pseudomonadati</taxon>
        <taxon>Chlorobiota</taxon>
        <taxon>Chlorobiia</taxon>
        <taxon>Chlorobiales</taxon>
        <taxon>Candidatus Thermochlorobacteriaceae</taxon>
        <taxon>Candidatus Thermochlorobacter</taxon>
    </lineage>
</organism>
<dbReference type="InterPro" id="IPR041662">
    <property type="entry name" value="SusD-like_2"/>
</dbReference>
<dbReference type="Proteomes" id="UP000266389">
    <property type="component" value="Unassembled WGS sequence"/>
</dbReference>
<name>A0A395LWT6_9BACT</name>
<reference evidence="2 3" key="1">
    <citation type="journal article" date="2011" name="ISME J.">
        <title>Community ecology of hot spring cyanobacterial mats: predominant populations and their functional potential.</title>
        <authorList>
            <person name="Klatt C.G."/>
            <person name="Wood J.M."/>
            <person name="Rusch D.B."/>
            <person name="Bateson M.M."/>
            <person name="Hamamura N."/>
            <person name="Heidelberg J.F."/>
            <person name="Grossman A.R."/>
            <person name="Bhaya D."/>
            <person name="Cohan F.M."/>
            <person name="Kuhl M."/>
            <person name="Bryant D.A."/>
            <person name="Ward D.M."/>
        </authorList>
    </citation>
    <scope>NUCLEOTIDE SEQUENCE [LARGE SCALE GENOMIC DNA]</scope>
    <source>
        <strain evidence="2">OS</strain>
    </source>
</reference>
<dbReference type="EMBL" id="PHFL01000070">
    <property type="protein sequence ID" value="RFM23107.1"/>
    <property type="molecule type" value="Genomic_DNA"/>
</dbReference>
<evidence type="ECO:0000313" key="3">
    <source>
        <dbReference type="Proteomes" id="UP000266389"/>
    </source>
</evidence>
<dbReference type="InterPro" id="IPR011990">
    <property type="entry name" value="TPR-like_helical_dom_sf"/>
</dbReference>